<sequence>MSKMVKIYESGEFRKVEEGKINNWFNGDINWNTVDYVELMGDRAFVKYKDGNELIYKEQNNGLYAFPIRIK</sequence>
<evidence type="ECO:0000313" key="1">
    <source>
        <dbReference type="EMBL" id="BDR82573.1"/>
    </source>
</evidence>
<proteinExistence type="predicted"/>
<reference evidence="2 3" key="1">
    <citation type="submission" date="2018-06" db="EMBL/GenBank/DDBJ databases">
        <title>Genome conservation of Clostridium tetani.</title>
        <authorList>
            <person name="Bruggemann H."/>
            <person name="Popoff M.R."/>
        </authorList>
    </citation>
    <scope>NUCLEOTIDE SEQUENCE [LARGE SCALE GENOMIC DNA]</scope>
    <source>
        <strain evidence="2 3">63.05</strain>
    </source>
</reference>
<dbReference type="RefSeq" id="WP_129010650.1">
    <property type="nucleotide sequence ID" value="NZ_AP026820.1"/>
</dbReference>
<protein>
    <submittedName>
        <fullName evidence="1">Uncharacterized protein</fullName>
    </submittedName>
</protein>
<gene>
    <name evidence="2" type="ORF">DP131_00300</name>
    <name evidence="1" type="ORF">K234311028_p20560</name>
</gene>
<reference evidence="1 4" key="2">
    <citation type="submission" date="2022-09" db="EMBL/GenBank/DDBJ databases">
        <title>complete genome sequences of Clostridium tetani str. KHSU-234311-028 isolated from soil.</title>
        <authorList>
            <person name="Sekizuka T."/>
            <person name="Shitada C."/>
            <person name="Takahashi M."/>
            <person name="Kuroda M."/>
        </authorList>
    </citation>
    <scope>NUCLEOTIDE SEQUENCE [LARGE SCALE GENOMIC DNA]</scope>
    <source>
        <strain evidence="1 4">KHSU-234311-028</strain>
        <plasmid evidence="1 4">pKHSU-234311-028-2</plasmid>
    </source>
</reference>
<dbReference type="AlphaFoldDB" id="A0ABC8EFW9"/>
<evidence type="ECO:0000313" key="3">
    <source>
        <dbReference type="Proteomes" id="UP000290273"/>
    </source>
</evidence>
<geneLocation type="plasmid" evidence="1 4">
    <name>pKHSU-234311-028-2</name>
</geneLocation>
<dbReference type="Proteomes" id="UP000290273">
    <property type="component" value="Unassembled WGS sequence"/>
</dbReference>
<evidence type="ECO:0000313" key="4">
    <source>
        <dbReference type="Proteomes" id="UP001321763"/>
    </source>
</evidence>
<keyword evidence="1" id="KW-0614">Plasmid</keyword>
<dbReference type="EMBL" id="QMAU01000010">
    <property type="protein sequence ID" value="RXI58946.1"/>
    <property type="molecule type" value="Genomic_DNA"/>
</dbReference>
<evidence type="ECO:0000313" key="2">
    <source>
        <dbReference type="EMBL" id="RXI58946.1"/>
    </source>
</evidence>
<organism evidence="1 4">
    <name type="scientific">Clostridium tetani</name>
    <dbReference type="NCBI Taxonomy" id="1513"/>
    <lineage>
        <taxon>Bacteria</taxon>
        <taxon>Bacillati</taxon>
        <taxon>Bacillota</taxon>
        <taxon>Clostridia</taxon>
        <taxon>Eubacteriales</taxon>
        <taxon>Clostridiaceae</taxon>
        <taxon>Clostridium</taxon>
    </lineage>
</organism>
<dbReference type="EMBL" id="AP026820">
    <property type="protein sequence ID" value="BDR82573.1"/>
    <property type="molecule type" value="Genomic_DNA"/>
</dbReference>
<dbReference type="Proteomes" id="UP001321763">
    <property type="component" value="Plasmid pKHSU-234311-028-2"/>
</dbReference>
<name>A0ABC8EFW9_CLOTA</name>
<accession>A0ABC8EFW9</accession>